<accession>A0A6J7U969</accession>
<evidence type="ECO:0000256" key="1">
    <source>
        <dbReference type="ARBA" id="ARBA00022801"/>
    </source>
</evidence>
<evidence type="ECO:0000256" key="2">
    <source>
        <dbReference type="SAM" id="MobiDB-lite"/>
    </source>
</evidence>
<dbReference type="InterPro" id="IPR000383">
    <property type="entry name" value="Xaa-Pro-like_dom"/>
</dbReference>
<reference evidence="4" key="1">
    <citation type="submission" date="2020-05" db="EMBL/GenBank/DDBJ databases">
        <authorList>
            <person name="Chiriac C."/>
            <person name="Salcher M."/>
            <person name="Ghai R."/>
            <person name="Kavagutti S V."/>
        </authorList>
    </citation>
    <scope>NUCLEOTIDE SEQUENCE</scope>
</reference>
<dbReference type="NCBIfam" id="TIGR00976">
    <property type="entry name" value="CocE_NonD"/>
    <property type="match status" value="1"/>
</dbReference>
<dbReference type="InterPro" id="IPR008979">
    <property type="entry name" value="Galactose-bd-like_sf"/>
</dbReference>
<dbReference type="Gene3D" id="3.40.50.1820">
    <property type="entry name" value="alpha/beta hydrolase"/>
    <property type="match status" value="1"/>
</dbReference>
<feature type="domain" description="Xaa-Pro dipeptidyl-peptidase C-terminal" evidence="3">
    <location>
        <begin position="421"/>
        <end position="685"/>
    </location>
</feature>
<evidence type="ECO:0000313" key="4">
    <source>
        <dbReference type="EMBL" id="CAB5062513.1"/>
    </source>
</evidence>
<dbReference type="InterPro" id="IPR029058">
    <property type="entry name" value="AB_hydrolase_fold"/>
</dbReference>
<dbReference type="SUPFAM" id="SSF53474">
    <property type="entry name" value="alpha/beta-Hydrolases"/>
    <property type="match status" value="1"/>
</dbReference>
<name>A0A6J7U969_9ZZZZ</name>
<protein>
    <submittedName>
        <fullName evidence="4">Unannotated protein</fullName>
    </submittedName>
</protein>
<dbReference type="InterPro" id="IPR005674">
    <property type="entry name" value="CocE/Ser_esterase"/>
</dbReference>
<evidence type="ECO:0000259" key="3">
    <source>
        <dbReference type="SMART" id="SM00939"/>
    </source>
</evidence>
<dbReference type="GO" id="GO:0008239">
    <property type="term" value="F:dipeptidyl-peptidase activity"/>
    <property type="evidence" value="ECO:0007669"/>
    <property type="project" value="InterPro"/>
</dbReference>
<feature type="region of interest" description="Disordered" evidence="2">
    <location>
        <begin position="699"/>
        <end position="722"/>
    </location>
</feature>
<dbReference type="Gene3D" id="2.60.120.260">
    <property type="entry name" value="Galactose-binding domain-like"/>
    <property type="match status" value="1"/>
</dbReference>
<dbReference type="Pfam" id="PF08530">
    <property type="entry name" value="PepX_C"/>
    <property type="match status" value="1"/>
</dbReference>
<organism evidence="4">
    <name type="scientific">freshwater metagenome</name>
    <dbReference type="NCBI Taxonomy" id="449393"/>
    <lineage>
        <taxon>unclassified sequences</taxon>
        <taxon>metagenomes</taxon>
        <taxon>ecological metagenomes</taxon>
    </lineage>
</organism>
<dbReference type="SMART" id="SM00939">
    <property type="entry name" value="PepX_C"/>
    <property type="match status" value="1"/>
</dbReference>
<dbReference type="AlphaFoldDB" id="A0A6J7U969"/>
<proteinExistence type="predicted"/>
<keyword evidence="1" id="KW-0378">Hydrolase</keyword>
<dbReference type="EMBL" id="CAFBQW010000022">
    <property type="protein sequence ID" value="CAB5062513.1"/>
    <property type="molecule type" value="Genomic_DNA"/>
</dbReference>
<dbReference type="InterPro" id="IPR013736">
    <property type="entry name" value="Xaa-Pro_dipept_C"/>
</dbReference>
<dbReference type="Pfam" id="PF02129">
    <property type="entry name" value="Peptidase_S15"/>
    <property type="match status" value="1"/>
</dbReference>
<gene>
    <name evidence="4" type="ORF">UFOPK4354_00332</name>
</gene>
<dbReference type="SUPFAM" id="SSF49785">
    <property type="entry name" value="Galactose-binding domain-like"/>
    <property type="match status" value="1"/>
</dbReference>
<sequence length="722" mass="79159">MKVHGGVETLTVTGAEVGAHLEVRDSQGQLLVTLIADHAGNAHLAYVPAEPIVLRSQQDLAEALSDGEVLAPGDYTVADVPVLVLAVDDIADPSVYEQTLSPGFGYLRVRDGVDLSILVSFPDENLYGAGPYPTVIEYSGYGPSNPDAPQPGTLIANLMGFAVVGVNMRGTGCSGGVFDIFSPAQAADGYDAIETVARQPWVLHNHVGMVGLSYPGISQLYVAATRPPSLAAITPLSVIDDLWRQQWPGGIYNAGFTRAWLVARDKESAAGGMTWDQERIDAGDKVAKQNQMIRTQNFDFEQFGRAIENFRPTMGARRAASLVDQIEVPVYLTGAWQDEQTGSRFALMLESFDSSPSQRFNLFNGHHPDGYSPMVILRWFEFLSFHVARRVPVVPELIRSFAPLQFAQVFGYDAELESDRFGHHADDFEAAFAEYLAEPRVRILFESGAGHEVIGATAHRYEAQTDSFPPKGVKPRRWYFAEGAALVESAPAGSGADSYTDDPDAGELAYSMELLSDLDQFTRPKVIIDWTRFADSHRVAYQTAPLTESVLIAGSGHVDLWMCAGSADTAVQVTLTEVRPDGMEQRLQCGWHRPIHAVEDPDHSDELRVDYTFLESDREELVSGEWKRFRIPIHPIAHLLRVGSCLRVAVSTPGRDHPFWCFENPVVEGATHLVGRSEDHPSSLVLPVWSLDLDHPDDYPPAGSLRGQPSRPAEAIRNVSVS</sequence>